<dbReference type="AlphaFoldDB" id="V2Z3V9"/>
<dbReference type="Gene3D" id="3.30.160.170">
    <property type="entry name" value="FlaG-like"/>
    <property type="match status" value="1"/>
</dbReference>
<dbReference type="HOGENOM" id="CLU_1871681_0_0_9"/>
<dbReference type="InterPro" id="IPR035924">
    <property type="entry name" value="FlaG-like_sf"/>
</dbReference>
<reference evidence="1 2" key="1">
    <citation type="submission" date="2013-06" db="EMBL/GenBank/DDBJ databases">
        <authorList>
            <person name="Weinstock G."/>
            <person name="Sodergren E."/>
            <person name="Clifton S."/>
            <person name="Fulton L."/>
            <person name="Fulton B."/>
            <person name="Courtney L."/>
            <person name="Fronick C."/>
            <person name="Harrison M."/>
            <person name="Strong C."/>
            <person name="Farmer C."/>
            <person name="Delahaunty K."/>
            <person name="Markovic C."/>
            <person name="Hall O."/>
            <person name="Minx P."/>
            <person name="Tomlinson C."/>
            <person name="Mitreva M."/>
            <person name="Nelson J."/>
            <person name="Hou S."/>
            <person name="Wollam A."/>
            <person name="Pepin K.H."/>
            <person name="Johnson M."/>
            <person name="Bhonagiri V."/>
            <person name="Nash W.E."/>
            <person name="Warren W."/>
            <person name="Chinwalla A."/>
            <person name="Mardis E.R."/>
            <person name="Wilson R.K."/>
        </authorList>
    </citation>
    <scope>NUCLEOTIDE SEQUENCE [LARGE SCALE GENOMIC DNA]</scope>
    <source>
        <strain evidence="1 2">ATCC 51271</strain>
    </source>
</reference>
<sequence>MSLKMMPSVTVQPGIDIDGNVVYQGERLLVSPLETSSAGRAVGGRLTLGQGKREEISDAEAERRIKNAIDQANERVKQQNGYRRLAFSYNKETKKISIKVYDEITKEIIREIPPEKADVILDKVHDLAGIVVDEKR</sequence>
<dbReference type="PANTHER" id="PTHR37166:SF1">
    <property type="entry name" value="PROTEIN FLAG"/>
    <property type="match status" value="1"/>
</dbReference>
<evidence type="ECO:0000313" key="1">
    <source>
        <dbReference type="EMBL" id="ESL01595.1"/>
    </source>
</evidence>
<proteinExistence type="predicted"/>
<dbReference type="PANTHER" id="PTHR37166">
    <property type="entry name" value="PROTEIN FLAG"/>
    <property type="match status" value="1"/>
</dbReference>
<dbReference type="InterPro" id="IPR005186">
    <property type="entry name" value="FlaG"/>
</dbReference>
<keyword evidence="2" id="KW-1185">Reference proteome</keyword>
<accession>V2Z3V9</accession>
<organism evidence="1 2">
    <name type="scientific">Catonella morbi ATCC 51271</name>
    <dbReference type="NCBI Taxonomy" id="592026"/>
    <lineage>
        <taxon>Bacteria</taxon>
        <taxon>Bacillati</taxon>
        <taxon>Bacillota</taxon>
        <taxon>Clostridia</taxon>
        <taxon>Lachnospirales</taxon>
        <taxon>Lachnospiraceae</taxon>
        <taxon>Catonella</taxon>
    </lineage>
</organism>
<dbReference type="EMBL" id="ACIL03000021">
    <property type="protein sequence ID" value="ESL01595.1"/>
    <property type="molecule type" value="Genomic_DNA"/>
</dbReference>
<evidence type="ECO:0000313" key="2">
    <source>
        <dbReference type="Proteomes" id="UP000018227"/>
    </source>
</evidence>
<comment type="caution">
    <text evidence="1">The sequence shown here is derived from an EMBL/GenBank/DDBJ whole genome shotgun (WGS) entry which is preliminary data.</text>
</comment>
<dbReference type="Proteomes" id="UP000018227">
    <property type="component" value="Unassembled WGS sequence"/>
</dbReference>
<dbReference type="STRING" id="592026.GCWU0000282_003156"/>
<dbReference type="Pfam" id="PF03646">
    <property type="entry name" value="FlaG"/>
    <property type="match status" value="1"/>
</dbReference>
<gene>
    <name evidence="1" type="ORF">GCWU0000282_003156</name>
</gene>
<protein>
    <submittedName>
        <fullName evidence="1">FlaG protein</fullName>
    </submittedName>
</protein>
<dbReference type="SUPFAM" id="SSF160214">
    <property type="entry name" value="FlaG-like"/>
    <property type="match status" value="1"/>
</dbReference>
<name>V2Z3V9_9FIRM</name>
<dbReference type="OrthoDB" id="9799867at2"/>
<dbReference type="RefSeq" id="WP_023355995.1">
    <property type="nucleotide sequence ID" value="NZ_KI535371.1"/>
</dbReference>
<dbReference type="eggNOG" id="COG1334">
    <property type="taxonomic scope" value="Bacteria"/>
</dbReference>